<feature type="compositionally biased region" description="Low complexity" evidence="1">
    <location>
        <begin position="672"/>
        <end position="699"/>
    </location>
</feature>
<evidence type="ECO:0000256" key="1">
    <source>
        <dbReference type="SAM" id="MobiDB-lite"/>
    </source>
</evidence>
<keyword evidence="3" id="KW-1185">Reference proteome</keyword>
<feature type="region of interest" description="Disordered" evidence="1">
    <location>
        <begin position="433"/>
        <end position="458"/>
    </location>
</feature>
<feature type="compositionally biased region" description="Low complexity" evidence="1">
    <location>
        <begin position="758"/>
        <end position="770"/>
    </location>
</feature>
<dbReference type="EMBL" id="MNUE01000066">
    <property type="protein sequence ID" value="OJD30087.1"/>
    <property type="molecule type" value="Genomic_DNA"/>
</dbReference>
<organism evidence="2 3">
    <name type="scientific">Diplodia corticola</name>
    <dbReference type="NCBI Taxonomy" id="236234"/>
    <lineage>
        <taxon>Eukaryota</taxon>
        <taxon>Fungi</taxon>
        <taxon>Dikarya</taxon>
        <taxon>Ascomycota</taxon>
        <taxon>Pezizomycotina</taxon>
        <taxon>Dothideomycetes</taxon>
        <taxon>Dothideomycetes incertae sedis</taxon>
        <taxon>Botryosphaeriales</taxon>
        <taxon>Botryosphaeriaceae</taxon>
        <taxon>Diplodia</taxon>
    </lineage>
</organism>
<feature type="compositionally biased region" description="Polar residues" evidence="1">
    <location>
        <begin position="608"/>
        <end position="618"/>
    </location>
</feature>
<feature type="region of interest" description="Disordered" evidence="1">
    <location>
        <begin position="112"/>
        <end position="198"/>
    </location>
</feature>
<sequence length="840" mass="91138">MTSNHSPGPLDNINDDEWTALLAGDAGLGLHDLGSDFDFQYTDPAAQDDGNPFYSLLADAADPVQANQPLDLSTSQANHAIYAPTADQSTVAYSSGSGYVYPVDDLLFPPPSNNVHFAVPDKSETPDTPSRYETRSSTTLKPPAGPAASIVTLDTDDSRRRSSTASTSDDAGAELDRASRNFTREKPKYDPKHPWHRINTTTQGLTKRSGKINQYSAEEMYKQNIKNTFESWTSPSHRFDYLAHGELAKLEYSADEIKEFVYHHPVSRHSKLRIWIQKTPADSCRRYPSATLSKCRFKQCPLRRENLNGTIQPGHMRVAFDERSAKYGDRADPFYMAANFHLYCFEQLLDLPDVCALQNVEVLADTRQLMSEPNMKWNASLSNVKEGVVAKRFIESCRKGRTAPIKGFDGYPRGLQPGATVKPHELTLNHRMQQAKEGDRARSAKESLARRPQRPTQLNVNLGDLEMLVRAKVAARKPPPKPKDRRRKRKGEWFPHFSDNEDSDDSNQYNPDSPAEPRPPMRKKRRTTNDGGVVVPAVAADPAYAQPRTDWPSSYNTADASLLGYGGGGQYARPQYATDDDASFDQLLHPVAAFAATDASTSAATDPNYPTLSTNNTGAGHPALNANRSDTEISAAAAAAAAIDPNLDDIVFDFDFAAAAAAPEPAVPDHPPITTTTSPPTTQTQTHTHTQPPTRRSSIPIPPTFPLNPAFSLSNPKKRSAPASDDDLDAARRPSSSSSRATPATKRRRLASAVSTGSSSLSSLPSSKISPKSHRGRVGGGGEVLTPRTPRRRSSRLSSRVGSGSAGSGQGGREGSGSGSLESRSLGSLGSLESLFGFGG</sequence>
<evidence type="ECO:0000313" key="3">
    <source>
        <dbReference type="Proteomes" id="UP000183809"/>
    </source>
</evidence>
<gene>
    <name evidence="2" type="ORF">BKCO1_6600012</name>
</gene>
<feature type="compositionally biased region" description="Basic and acidic residues" evidence="1">
    <location>
        <begin position="433"/>
        <end position="449"/>
    </location>
</feature>
<reference evidence="2 3" key="1">
    <citation type="submission" date="2016-10" db="EMBL/GenBank/DDBJ databases">
        <title>Proteomics and genomics reveal pathogen-plant mechanisms compatible with a hemibiotrophic lifestyle of Diplodia corticola.</title>
        <authorList>
            <person name="Fernandes I."/>
            <person name="De Jonge R."/>
            <person name="Van De Peer Y."/>
            <person name="Devreese B."/>
            <person name="Alves A."/>
            <person name="Esteves A.C."/>
        </authorList>
    </citation>
    <scope>NUCLEOTIDE SEQUENCE [LARGE SCALE GENOMIC DNA]</scope>
    <source>
        <strain evidence="2 3">CBS 112549</strain>
    </source>
</reference>
<dbReference type="GeneID" id="31018530"/>
<feature type="compositionally biased region" description="Gly residues" evidence="1">
    <location>
        <begin position="804"/>
        <end position="818"/>
    </location>
</feature>
<feature type="compositionally biased region" description="Basic residues" evidence="1">
    <location>
        <begin position="473"/>
        <end position="490"/>
    </location>
</feature>
<name>A0A1J9RNN4_9PEZI</name>
<dbReference type="RefSeq" id="XP_020126347.1">
    <property type="nucleotide sequence ID" value="XM_020278269.1"/>
</dbReference>
<dbReference type="OrthoDB" id="5307331at2759"/>
<feature type="region of interest" description="Disordered" evidence="1">
    <location>
        <begin position="602"/>
        <end position="626"/>
    </location>
</feature>
<feature type="compositionally biased region" description="Low complexity" evidence="1">
    <location>
        <begin position="733"/>
        <end position="744"/>
    </location>
</feature>
<proteinExistence type="predicted"/>
<feature type="region of interest" description="Disordered" evidence="1">
    <location>
        <begin position="663"/>
        <end position="826"/>
    </location>
</feature>
<dbReference type="Proteomes" id="UP000183809">
    <property type="component" value="Unassembled WGS sequence"/>
</dbReference>
<protein>
    <submittedName>
        <fullName evidence="2">Uncharacterized protein</fullName>
    </submittedName>
</protein>
<comment type="caution">
    <text evidence="2">The sequence shown here is derived from an EMBL/GenBank/DDBJ whole genome shotgun (WGS) entry which is preliminary data.</text>
</comment>
<accession>A0A1J9RNN4</accession>
<evidence type="ECO:0000313" key="2">
    <source>
        <dbReference type="EMBL" id="OJD30087.1"/>
    </source>
</evidence>
<feature type="compositionally biased region" description="Basic and acidic residues" evidence="1">
    <location>
        <begin position="119"/>
        <end position="134"/>
    </location>
</feature>
<dbReference type="AlphaFoldDB" id="A0A1J9RNN4"/>
<feature type="region of interest" description="Disordered" evidence="1">
    <location>
        <begin position="471"/>
        <end position="534"/>
    </location>
</feature>
<feature type="compositionally biased region" description="Basic and acidic residues" evidence="1">
    <location>
        <begin position="174"/>
        <end position="193"/>
    </location>
</feature>
<dbReference type="STRING" id="236234.A0A1J9RNN4"/>